<dbReference type="OrthoDB" id="4786575at2759"/>
<organism evidence="1 2">
    <name type="scientific">Pestalotiopsis fici (strain W106-1 / CGMCC3.15140)</name>
    <dbReference type="NCBI Taxonomy" id="1229662"/>
    <lineage>
        <taxon>Eukaryota</taxon>
        <taxon>Fungi</taxon>
        <taxon>Dikarya</taxon>
        <taxon>Ascomycota</taxon>
        <taxon>Pezizomycotina</taxon>
        <taxon>Sordariomycetes</taxon>
        <taxon>Xylariomycetidae</taxon>
        <taxon>Amphisphaeriales</taxon>
        <taxon>Sporocadaceae</taxon>
        <taxon>Pestalotiopsis</taxon>
    </lineage>
</organism>
<dbReference type="HOGENOM" id="CLU_605662_0_0_1"/>
<evidence type="ECO:0000313" key="2">
    <source>
        <dbReference type="Proteomes" id="UP000030651"/>
    </source>
</evidence>
<dbReference type="AlphaFoldDB" id="W3X2U0"/>
<dbReference type="GeneID" id="19274332"/>
<proteinExistence type="predicted"/>
<keyword evidence="2" id="KW-1185">Reference proteome</keyword>
<evidence type="ECO:0000313" key="1">
    <source>
        <dbReference type="EMBL" id="ETS79466.1"/>
    </source>
</evidence>
<name>W3X2U0_PESFW</name>
<protein>
    <submittedName>
        <fullName evidence="1">Uncharacterized protein</fullName>
    </submittedName>
</protein>
<dbReference type="RefSeq" id="XP_007836091.1">
    <property type="nucleotide sequence ID" value="XM_007837900.1"/>
</dbReference>
<reference evidence="2" key="1">
    <citation type="journal article" date="2015" name="BMC Genomics">
        <title>Genomic and transcriptomic analysis of the endophytic fungus Pestalotiopsis fici reveals its lifestyle and high potential for synthesis of natural products.</title>
        <authorList>
            <person name="Wang X."/>
            <person name="Zhang X."/>
            <person name="Liu L."/>
            <person name="Xiang M."/>
            <person name="Wang W."/>
            <person name="Sun X."/>
            <person name="Che Y."/>
            <person name="Guo L."/>
            <person name="Liu G."/>
            <person name="Guo L."/>
            <person name="Wang C."/>
            <person name="Yin W.B."/>
            <person name="Stadler M."/>
            <person name="Zhang X."/>
            <person name="Liu X."/>
        </authorList>
    </citation>
    <scope>NUCLEOTIDE SEQUENCE [LARGE SCALE GENOMIC DNA]</scope>
    <source>
        <strain evidence="2">W106-1 / CGMCC3.15140</strain>
    </source>
</reference>
<dbReference type="InParanoid" id="W3X2U0"/>
<dbReference type="KEGG" id="pfy:PFICI_09319"/>
<gene>
    <name evidence="1" type="ORF">PFICI_09319</name>
</gene>
<dbReference type="EMBL" id="KI912114">
    <property type="protein sequence ID" value="ETS79466.1"/>
    <property type="molecule type" value="Genomic_DNA"/>
</dbReference>
<sequence>MASFPVQSMDTMSSLVRAMVDMEPPITRTHLPKSLTVLDLCANVEVLAAHTNTSHVLETCQEAQEYIMSNDFKAAEPITGLTLAKEEETAKDVVATTFPFNDLPAELRSKIIEMSVDNHYVSAGRRVQHVSENGANVLASMPASAAVSKQWRAETIRHLVVAQVQSAIPGGNSNAFGAVTTVVYPSGDVVFLTDRAPDTYPDNTKTILRAAKTVMVYEEALVPRDPEDSGLLAEVMLAGTTFEQLQTLNVIIQPIHNKPIVEISLNVQAFEAFVNGPLRNYIRMPLKTFRQTRVDLLSRTRQPYRRVGMEFFLPIGDRQLWTLFINTLSPLRSAWPIPMLPHEFANNIQFEHDNAEMVWQQDKSVMIREHLRVTREIFWDCLNVMSQQQGFQMQTRAAFIRDMRHRTPAMQGMVRLFLCMKDWESENANASNMSCTVAEYNTMMRATGQPEI</sequence>
<accession>W3X2U0</accession>
<dbReference type="Proteomes" id="UP000030651">
    <property type="component" value="Unassembled WGS sequence"/>
</dbReference>